<feature type="region of interest" description="Disordered" evidence="1">
    <location>
        <begin position="1"/>
        <end position="56"/>
    </location>
</feature>
<feature type="compositionally biased region" description="Low complexity" evidence="1">
    <location>
        <begin position="128"/>
        <end position="137"/>
    </location>
</feature>
<evidence type="ECO:0000256" key="1">
    <source>
        <dbReference type="SAM" id="MobiDB-lite"/>
    </source>
</evidence>
<keyword evidence="3" id="KW-1185">Reference proteome</keyword>
<dbReference type="EMBL" id="ML119826">
    <property type="protein sequence ID" value="RPA73312.1"/>
    <property type="molecule type" value="Genomic_DNA"/>
</dbReference>
<name>A0A3N4HGW6_ASCIM</name>
<sequence>MLPKAPIPLPTLHRNHPLAPSSPPSQDSIETPSISLNHRGSQSNRPSTSNTLSARNPTFLPALASTHASHRTCASYLPISSTSSFINTLFFPSPSGSSNPTNPSNPPIPQLPCIPRPAIIRSTHRSASHSSSSRSYS</sequence>
<feature type="compositionally biased region" description="Low complexity" evidence="1">
    <location>
        <begin position="92"/>
        <end position="102"/>
    </location>
</feature>
<organism evidence="2 3">
    <name type="scientific">Ascobolus immersus RN42</name>
    <dbReference type="NCBI Taxonomy" id="1160509"/>
    <lineage>
        <taxon>Eukaryota</taxon>
        <taxon>Fungi</taxon>
        <taxon>Dikarya</taxon>
        <taxon>Ascomycota</taxon>
        <taxon>Pezizomycotina</taxon>
        <taxon>Pezizomycetes</taxon>
        <taxon>Pezizales</taxon>
        <taxon>Ascobolaceae</taxon>
        <taxon>Ascobolus</taxon>
    </lineage>
</organism>
<evidence type="ECO:0000313" key="3">
    <source>
        <dbReference type="Proteomes" id="UP000275078"/>
    </source>
</evidence>
<feature type="compositionally biased region" description="Pro residues" evidence="1">
    <location>
        <begin position="103"/>
        <end position="115"/>
    </location>
</feature>
<gene>
    <name evidence="2" type="ORF">BJ508DRAFT_419110</name>
</gene>
<feature type="region of interest" description="Disordered" evidence="1">
    <location>
        <begin position="90"/>
        <end position="137"/>
    </location>
</feature>
<feature type="compositionally biased region" description="Polar residues" evidence="1">
    <location>
        <begin position="24"/>
        <end position="56"/>
    </location>
</feature>
<protein>
    <submittedName>
        <fullName evidence="2">Uncharacterized protein</fullName>
    </submittedName>
</protein>
<accession>A0A3N4HGW6</accession>
<evidence type="ECO:0000313" key="2">
    <source>
        <dbReference type="EMBL" id="RPA73312.1"/>
    </source>
</evidence>
<dbReference type="Proteomes" id="UP000275078">
    <property type="component" value="Unassembled WGS sequence"/>
</dbReference>
<proteinExistence type="predicted"/>
<dbReference type="AlphaFoldDB" id="A0A3N4HGW6"/>
<reference evidence="2 3" key="1">
    <citation type="journal article" date="2018" name="Nat. Ecol. Evol.">
        <title>Pezizomycetes genomes reveal the molecular basis of ectomycorrhizal truffle lifestyle.</title>
        <authorList>
            <person name="Murat C."/>
            <person name="Payen T."/>
            <person name="Noel B."/>
            <person name="Kuo A."/>
            <person name="Morin E."/>
            <person name="Chen J."/>
            <person name="Kohler A."/>
            <person name="Krizsan K."/>
            <person name="Balestrini R."/>
            <person name="Da Silva C."/>
            <person name="Montanini B."/>
            <person name="Hainaut M."/>
            <person name="Levati E."/>
            <person name="Barry K.W."/>
            <person name="Belfiori B."/>
            <person name="Cichocki N."/>
            <person name="Clum A."/>
            <person name="Dockter R.B."/>
            <person name="Fauchery L."/>
            <person name="Guy J."/>
            <person name="Iotti M."/>
            <person name="Le Tacon F."/>
            <person name="Lindquist E.A."/>
            <person name="Lipzen A."/>
            <person name="Malagnac F."/>
            <person name="Mello A."/>
            <person name="Molinier V."/>
            <person name="Miyauchi S."/>
            <person name="Poulain J."/>
            <person name="Riccioni C."/>
            <person name="Rubini A."/>
            <person name="Sitrit Y."/>
            <person name="Splivallo R."/>
            <person name="Traeger S."/>
            <person name="Wang M."/>
            <person name="Zifcakova L."/>
            <person name="Wipf D."/>
            <person name="Zambonelli A."/>
            <person name="Paolocci F."/>
            <person name="Nowrousian M."/>
            <person name="Ottonello S."/>
            <person name="Baldrian P."/>
            <person name="Spatafora J.W."/>
            <person name="Henrissat B."/>
            <person name="Nagy L.G."/>
            <person name="Aury J.M."/>
            <person name="Wincker P."/>
            <person name="Grigoriev I.V."/>
            <person name="Bonfante P."/>
            <person name="Martin F.M."/>
        </authorList>
    </citation>
    <scope>NUCLEOTIDE SEQUENCE [LARGE SCALE GENOMIC DNA]</scope>
    <source>
        <strain evidence="2 3">RN42</strain>
    </source>
</reference>